<feature type="region of interest" description="Disordered" evidence="1">
    <location>
        <begin position="74"/>
        <end position="96"/>
    </location>
</feature>
<dbReference type="AlphaFoldDB" id="A0A8H3J8F7"/>
<keyword evidence="3" id="KW-1185">Reference proteome</keyword>
<protein>
    <submittedName>
        <fullName evidence="2">Uncharacterized protein</fullName>
    </submittedName>
</protein>
<dbReference type="OrthoDB" id="423221at2759"/>
<dbReference type="InterPro" id="IPR029063">
    <property type="entry name" value="SAM-dependent_MTases_sf"/>
</dbReference>
<proteinExistence type="predicted"/>
<dbReference type="EMBL" id="CAJPDR010000780">
    <property type="protein sequence ID" value="CAF9942626.1"/>
    <property type="molecule type" value="Genomic_DNA"/>
</dbReference>
<dbReference type="Gene3D" id="3.40.50.150">
    <property type="entry name" value="Vaccinia Virus protein VP39"/>
    <property type="match status" value="1"/>
</dbReference>
<accession>A0A8H3J8F7</accession>
<evidence type="ECO:0000256" key="1">
    <source>
        <dbReference type="SAM" id="MobiDB-lite"/>
    </source>
</evidence>
<reference evidence="2" key="1">
    <citation type="submission" date="2021-03" db="EMBL/GenBank/DDBJ databases">
        <authorList>
            <person name="Tagirdzhanova G."/>
        </authorList>
    </citation>
    <scope>NUCLEOTIDE SEQUENCE</scope>
</reference>
<gene>
    <name evidence="2" type="ORF">ALECFALPRED_009865</name>
</gene>
<comment type="caution">
    <text evidence="2">The sequence shown here is derived from an EMBL/GenBank/DDBJ whole genome shotgun (WGS) entry which is preliminary data.</text>
</comment>
<name>A0A8H3J8F7_9LECA</name>
<sequence>MCAKRDGTRGKVEAVDNVVVEAAANSDEVQVDVAEGRPNDVPLVQPITRVRFPKRHHPTAQAGVSRRQPAPISKTVSVGMPTNGKATKPGVPDASIRRPVLSKNSKKLTDNGESGDTFRAIARYARNYRPAVIILENVDGAPWELIRAIWENDHEPIEECFERLNSGEDATEQGLDAFWDDDDPAYSDPLKSTNTACPGDF</sequence>
<dbReference type="Proteomes" id="UP000664203">
    <property type="component" value="Unassembled WGS sequence"/>
</dbReference>
<organism evidence="2 3">
    <name type="scientific">Alectoria fallacina</name>
    <dbReference type="NCBI Taxonomy" id="1903189"/>
    <lineage>
        <taxon>Eukaryota</taxon>
        <taxon>Fungi</taxon>
        <taxon>Dikarya</taxon>
        <taxon>Ascomycota</taxon>
        <taxon>Pezizomycotina</taxon>
        <taxon>Lecanoromycetes</taxon>
        <taxon>OSLEUM clade</taxon>
        <taxon>Lecanoromycetidae</taxon>
        <taxon>Lecanorales</taxon>
        <taxon>Lecanorineae</taxon>
        <taxon>Parmeliaceae</taxon>
        <taxon>Alectoria</taxon>
    </lineage>
</organism>
<evidence type="ECO:0000313" key="3">
    <source>
        <dbReference type="Proteomes" id="UP000664203"/>
    </source>
</evidence>
<evidence type="ECO:0000313" key="2">
    <source>
        <dbReference type="EMBL" id="CAF9942626.1"/>
    </source>
</evidence>